<keyword evidence="2 6" id="KW-0812">Transmembrane</keyword>
<keyword evidence="3 6" id="KW-1133">Transmembrane helix</keyword>
<dbReference type="NCBIfam" id="NF000095">
    <property type="entry name" value="tet_MFS_OtrB"/>
    <property type="match status" value="1"/>
</dbReference>
<feature type="transmembrane region" description="Helical" evidence="6">
    <location>
        <begin position="117"/>
        <end position="138"/>
    </location>
</feature>
<feature type="transmembrane region" description="Helical" evidence="6">
    <location>
        <begin position="286"/>
        <end position="310"/>
    </location>
</feature>
<dbReference type="PROSITE" id="PS50850">
    <property type="entry name" value="MFS"/>
    <property type="match status" value="1"/>
</dbReference>
<gene>
    <name evidence="8" type="primary">bmr1</name>
    <name evidence="8" type="ORF">SRIMR7_02385</name>
</gene>
<name>A0ABY3YSV2_STRRM</name>
<dbReference type="PANTHER" id="PTHR23501">
    <property type="entry name" value="MAJOR FACILITATOR SUPERFAMILY"/>
    <property type="match status" value="1"/>
</dbReference>
<comment type="subcellular location">
    <subcellularLocation>
        <location evidence="1">Cell membrane</location>
        <topology evidence="1">Multi-pass membrane protein</topology>
    </subcellularLocation>
</comment>
<evidence type="ECO:0000313" key="8">
    <source>
        <dbReference type="EMBL" id="UNZ00978.1"/>
    </source>
</evidence>
<dbReference type="EMBL" id="CP094298">
    <property type="protein sequence ID" value="UNZ00978.1"/>
    <property type="molecule type" value="Genomic_DNA"/>
</dbReference>
<sequence length="563" mass="58809">MSSANPGPAGTADQAGGAFTHRQILTAMSGLLLAVFLAALDQTVIATAMRTIADDLHGQTEQAWATTGYLIASVLAMPFYGKLSDIYGRKPMYLISIVVFIGGSVLCGTAGSMWELALFRAVQGLGGGGLMSLPTAVVADLAPVRERGRYFAFLQMAWVVASVAGPLAGGFFAEAGQVFGIDGWRWVFLLNVPLGLLALVTVRKALNLPHERREHRMDVLGAAALALFLVPLLIVAEQGRTWGWGSPAALALFALGAAGLAVFIPVELRRGDEAILPLGLFRRGSIALCSAVNFTIGVGIFGTVTTLPLFLQMVQGRTPTQAGLVVIPFMLGTIASQMVSGKLIASSGRFKKLAIVGLGSMAGALLAMATTGATTPMWGIVLIVLWLGVGIGLSQTVITLAMQNSAPKSQLGVANGASGLCRQIGGSTGIAVLFSVMFAVALGRLADLLHTPRYERLLTDPAITGDPANHRFLDMAESGQGAGINLDDTSLLNGIDARLMQPVTDSFAHGFHIMFLAGGVVLLAGFVMTWFLRELQEETAPEEERPAESGAGAKNGPLPASDA</sequence>
<feature type="transmembrane region" description="Helical" evidence="6">
    <location>
        <begin position="423"/>
        <end position="446"/>
    </location>
</feature>
<accession>A0ABY3YSV2</accession>
<dbReference type="Gene3D" id="1.20.1250.20">
    <property type="entry name" value="MFS general substrate transporter like domains"/>
    <property type="match status" value="1"/>
</dbReference>
<feature type="transmembrane region" description="Helical" evidence="6">
    <location>
        <begin position="218"/>
        <end position="236"/>
    </location>
</feature>
<dbReference type="CDD" id="cd17502">
    <property type="entry name" value="MFS_Azr1_MDR_like"/>
    <property type="match status" value="1"/>
</dbReference>
<protein>
    <submittedName>
        <fullName evidence="8">Multidrug resistance protein 3</fullName>
    </submittedName>
</protein>
<feature type="transmembrane region" description="Helical" evidence="6">
    <location>
        <begin position="62"/>
        <end position="80"/>
    </location>
</feature>
<evidence type="ECO:0000256" key="6">
    <source>
        <dbReference type="SAM" id="Phobius"/>
    </source>
</evidence>
<evidence type="ECO:0000313" key="9">
    <source>
        <dbReference type="Proteomes" id="UP000829494"/>
    </source>
</evidence>
<feature type="region of interest" description="Disordered" evidence="5">
    <location>
        <begin position="537"/>
        <end position="563"/>
    </location>
</feature>
<evidence type="ECO:0000256" key="2">
    <source>
        <dbReference type="ARBA" id="ARBA00022692"/>
    </source>
</evidence>
<feature type="transmembrane region" description="Helical" evidence="6">
    <location>
        <begin position="248"/>
        <end position="266"/>
    </location>
</feature>
<dbReference type="Pfam" id="PF07690">
    <property type="entry name" value="MFS_1"/>
    <property type="match status" value="1"/>
</dbReference>
<evidence type="ECO:0000256" key="4">
    <source>
        <dbReference type="ARBA" id="ARBA00023136"/>
    </source>
</evidence>
<dbReference type="PANTHER" id="PTHR23501:SF197">
    <property type="entry name" value="COMD"/>
    <property type="match status" value="1"/>
</dbReference>
<dbReference type="GeneID" id="66859939"/>
<evidence type="ECO:0000259" key="7">
    <source>
        <dbReference type="PROSITE" id="PS50850"/>
    </source>
</evidence>
<feature type="transmembrane region" description="Helical" evidence="6">
    <location>
        <begin position="353"/>
        <end position="371"/>
    </location>
</feature>
<dbReference type="InterPro" id="IPR020846">
    <property type="entry name" value="MFS_dom"/>
</dbReference>
<evidence type="ECO:0000256" key="1">
    <source>
        <dbReference type="ARBA" id="ARBA00004651"/>
    </source>
</evidence>
<dbReference type="Gene3D" id="1.20.1720.10">
    <property type="entry name" value="Multidrug resistance protein D"/>
    <property type="match status" value="1"/>
</dbReference>
<keyword evidence="4 6" id="KW-0472">Membrane</keyword>
<dbReference type="SUPFAM" id="SSF103473">
    <property type="entry name" value="MFS general substrate transporter"/>
    <property type="match status" value="1"/>
</dbReference>
<feature type="transmembrane region" description="Helical" evidence="6">
    <location>
        <begin position="510"/>
        <end position="532"/>
    </location>
</feature>
<evidence type="ECO:0000256" key="3">
    <source>
        <dbReference type="ARBA" id="ARBA00022989"/>
    </source>
</evidence>
<proteinExistence type="predicted"/>
<feature type="transmembrane region" description="Helical" evidence="6">
    <location>
        <begin position="150"/>
        <end position="172"/>
    </location>
</feature>
<feature type="transmembrane region" description="Helical" evidence="6">
    <location>
        <begin position="184"/>
        <end position="206"/>
    </location>
</feature>
<reference evidence="8 9" key="1">
    <citation type="submission" date="2022-03" db="EMBL/GenBank/DDBJ databases">
        <title>Complete genome of Streptomyces rimosus ssp. rimosus R7 (=ATCC 10970).</title>
        <authorList>
            <person name="Beganovic S."/>
            <person name="Ruckert C."/>
            <person name="Busche T."/>
            <person name="Kalinowski J."/>
            <person name="Wittmann C."/>
        </authorList>
    </citation>
    <scope>NUCLEOTIDE SEQUENCE [LARGE SCALE GENOMIC DNA]</scope>
    <source>
        <strain evidence="8 9">R7</strain>
    </source>
</reference>
<dbReference type="Proteomes" id="UP000829494">
    <property type="component" value="Chromosome"/>
</dbReference>
<feature type="transmembrane region" description="Helical" evidence="6">
    <location>
        <begin position="322"/>
        <end position="341"/>
    </location>
</feature>
<keyword evidence="9" id="KW-1185">Reference proteome</keyword>
<dbReference type="RefSeq" id="WP_003981017.1">
    <property type="nucleotide sequence ID" value="NZ_CP043497.1"/>
</dbReference>
<feature type="domain" description="Major facilitator superfamily (MFS) profile" evidence="7">
    <location>
        <begin position="27"/>
        <end position="537"/>
    </location>
</feature>
<feature type="transmembrane region" description="Helical" evidence="6">
    <location>
        <begin position="31"/>
        <end position="50"/>
    </location>
</feature>
<dbReference type="InterPro" id="IPR011701">
    <property type="entry name" value="MFS"/>
</dbReference>
<organism evidence="8 9">
    <name type="scientific">Streptomyces rimosus subsp. rimosus</name>
    <dbReference type="NCBI Taxonomy" id="132474"/>
    <lineage>
        <taxon>Bacteria</taxon>
        <taxon>Bacillati</taxon>
        <taxon>Actinomycetota</taxon>
        <taxon>Actinomycetes</taxon>
        <taxon>Kitasatosporales</taxon>
        <taxon>Streptomycetaceae</taxon>
        <taxon>Streptomyces</taxon>
    </lineage>
</organism>
<dbReference type="InterPro" id="IPR036259">
    <property type="entry name" value="MFS_trans_sf"/>
</dbReference>
<evidence type="ECO:0000256" key="5">
    <source>
        <dbReference type="SAM" id="MobiDB-lite"/>
    </source>
</evidence>
<feature type="transmembrane region" description="Helical" evidence="6">
    <location>
        <begin position="377"/>
        <end position="402"/>
    </location>
</feature>
<feature type="transmembrane region" description="Helical" evidence="6">
    <location>
        <begin position="92"/>
        <end position="111"/>
    </location>
</feature>